<accession>A0ABY5DDB9</accession>
<reference evidence="1" key="1">
    <citation type="submission" date="2022-06" db="EMBL/GenBank/DDBJ databases">
        <authorList>
            <person name="Ping M."/>
        </authorList>
    </citation>
    <scope>NUCLEOTIDE SEQUENCE</scope>
    <source>
        <strain evidence="1">JCM11759T</strain>
    </source>
</reference>
<evidence type="ECO:0000313" key="1">
    <source>
        <dbReference type="EMBL" id="USY21756.1"/>
    </source>
</evidence>
<keyword evidence="2" id="KW-1185">Reference proteome</keyword>
<dbReference type="EMBL" id="CP099837">
    <property type="protein sequence ID" value="USY21756.1"/>
    <property type="molecule type" value="Genomic_DNA"/>
</dbReference>
<organism evidence="1 2">
    <name type="scientific">Nocardiopsis exhalans</name>
    <dbReference type="NCBI Taxonomy" id="163604"/>
    <lineage>
        <taxon>Bacteria</taxon>
        <taxon>Bacillati</taxon>
        <taxon>Actinomycetota</taxon>
        <taxon>Actinomycetes</taxon>
        <taxon>Streptosporangiales</taxon>
        <taxon>Nocardiopsidaceae</taxon>
        <taxon>Nocardiopsis</taxon>
    </lineage>
</organism>
<sequence>MEKQAETETDPNKRKRIKAFVKETRTAGREVAVDVLASVIKQQMGV</sequence>
<gene>
    <name evidence="1" type="ORF">NE857_09195</name>
</gene>
<proteinExistence type="predicted"/>
<name>A0ABY5DDB9_9ACTN</name>
<dbReference type="RefSeq" id="WP_254420595.1">
    <property type="nucleotide sequence ID" value="NZ_BAAAJB010000058.1"/>
</dbReference>
<dbReference type="Proteomes" id="UP001055940">
    <property type="component" value="Chromosome"/>
</dbReference>
<evidence type="ECO:0000313" key="2">
    <source>
        <dbReference type="Proteomes" id="UP001055940"/>
    </source>
</evidence>
<protein>
    <submittedName>
        <fullName evidence="1">Uncharacterized protein</fullName>
    </submittedName>
</protein>